<sequence>MIRKVDQNGFVIKGSCREFFTFYLRSKERNQNGLEFLERNGGKLDEHGYLDGDHRLEIMPISKIQGSKVASNYYGSPENFKRLIKISGDDENKRACRSVVKSNATSGNSVILNRVFPLSSLSGNPELLSKDGLFNKCYVGEKIKLANSTPSSEELVERPAGELVFSETPVFRAEWLFSTVEHHAETNRESNNNLIEDDHHSQACEDSINVDVSDEPCHEINDLTPTDEAQVIDTNEELMLLEPDESSDDSLSVESEIISLVEDEIITIKEHNEDAGVKATDDNNHSVSSETAQDQIEDEEDLFSAECIPSTQSQKRSDRRWVFNKIAHNESNHKELATNTNEQNTLAEDDKSTDLKQAEEESPKHERARGMAAFIKRK</sequence>
<feature type="region of interest" description="Disordered" evidence="1">
    <location>
        <begin position="332"/>
        <end position="378"/>
    </location>
</feature>
<evidence type="ECO:0000256" key="1">
    <source>
        <dbReference type="SAM" id="MobiDB-lite"/>
    </source>
</evidence>
<proteinExistence type="predicted"/>
<dbReference type="EMBL" id="PZKL01000045">
    <property type="protein sequence ID" value="PTH79201.1"/>
    <property type="molecule type" value="Genomic_DNA"/>
</dbReference>
<accession>A0A2T4MXA8</accession>
<comment type="caution">
    <text evidence="2">The sequence shown here is derived from an EMBL/GenBank/DDBJ whole genome shotgun (WGS) entry which is preliminary data.</text>
</comment>
<evidence type="ECO:0000313" key="3">
    <source>
        <dbReference type="Proteomes" id="UP000241986"/>
    </source>
</evidence>
<dbReference type="AlphaFoldDB" id="A0A2T4MXA8"/>
<protein>
    <submittedName>
        <fullName evidence="2">Uncharacterized protein</fullName>
    </submittedName>
</protein>
<name>A0A2T4MXA8_AERVE</name>
<feature type="compositionally biased region" description="Basic and acidic residues" evidence="1">
    <location>
        <begin position="348"/>
        <end position="369"/>
    </location>
</feature>
<organism evidence="2 3">
    <name type="scientific">Aeromonas veronii</name>
    <dbReference type="NCBI Taxonomy" id="654"/>
    <lineage>
        <taxon>Bacteria</taxon>
        <taxon>Pseudomonadati</taxon>
        <taxon>Pseudomonadota</taxon>
        <taxon>Gammaproteobacteria</taxon>
        <taxon>Aeromonadales</taxon>
        <taxon>Aeromonadaceae</taxon>
        <taxon>Aeromonas</taxon>
    </lineage>
</organism>
<feature type="compositionally biased region" description="Polar residues" evidence="1">
    <location>
        <begin position="337"/>
        <end position="346"/>
    </location>
</feature>
<dbReference type="Proteomes" id="UP000241986">
    <property type="component" value="Unassembled WGS sequence"/>
</dbReference>
<gene>
    <name evidence="2" type="ORF">DAA48_22480</name>
</gene>
<evidence type="ECO:0000313" key="2">
    <source>
        <dbReference type="EMBL" id="PTH79201.1"/>
    </source>
</evidence>
<reference evidence="2 3" key="1">
    <citation type="submission" date="2018-03" db="EMBL/GenBank/DDBJ databases">
        <title>Aeromonas veronii whole genome sequencing and analysis.</title>
        <authorList>
            <person name="Xie H."/>
            <person name="Liu T."/>
            <person name="Wang K."/>
        </authorList>
    </citation>
    <scope>NUCLEOTIDE SEQUENCE [LARGE SCALE GENOMIC DNA]</scope>
    <source>
        <strain evidence="2 3">XH.VA.1</strain>
    </source>
</reference>